<organism evidence="1 2">
    <name type="scientific">Naganishia onofrii</name>
    <dbReference type="NCBI Taxonomy" id="1851511"/>
    <lineage>
        <taxon>Eukaryota</taxon>
        <taxon>Fungi</taxon>
        <taxon>Dikarya</taxon>
        <taxon>Basidiomycota</taxon>
        <taxon>Agaricomycotina</taxon>
        <taxon>Tremellomycetes</taxon>
        <taxon>Filobasidiales</taxon>
        <taxon>Filobasidiaceae</taxon>
        <taxon>Naganishia</taxon>
    </lineage>
</organism>
<gene>
    <name evidence="1" type="ORF">QFC24_006630</name>
</gene>
<accession>A0ACC2WZR7</accession>
<comment type="caution">
    <text evidence="1">The sequence shown here is derived from an EMBL/GenBank/DDBJ whole genome shotgun (WGS) entry which is preliminary data.</text>
</comment>
<evidence type="ECO:0000313" key="1">
    <source>
        <dbReference type="EMBL" id="KAJ9116825.1"/>
    </source>
</evidence>
<dbReference type="EMBL" id="JASBWV010000034">
    <property type="protein sequence ID" value="KAJ9116825.1"/>
    <property type="molecule type" value="Genomic_DNA"/>
</dbReference>
<reference evidence="1" key="1">
    <citation type="submission" date="2023-04" db="EMBL/GenBank/DDBJ databases">
        <title>Draft Genome sequencing of Naganishia species isolated from polar environments using Oxford Nanopore Technology.</title>
        <authorList>
            <person name="Leo P."/>
            <person name="Venkateswaran K."/>
        </authorList>
    </citation>
    <scope>NUCLEOTIDE SEQUENCE</scope>
    <source>
        <strain evidence="1">DBVPG 5303</strain>
    </source>
</reference>
<evidence type="ECO:0000313" key="2">
    <source>
        <dbReference type="Proteomes" id="UP001234202"/>
    </source>
</evidence>
<dbReference type="Proteomes" id="UP001234202">
    <property type="component" value="Unassembled WGS sequence"/>
</dbReference>
<sequence>MLIKAATHLRPFLRLGVLPSASSASSTPTSTASGLAPNAFSSNAHLQASYAPKSLAVRSADRPAGTGNDGGAHSSSSSGSNSGNGPNAGSSGGAGPGAGSANGYATYTRVFATHSTSAGIQFNQRRETDRRLTLDDATLVVGGGERLDALKNARPLLGVVDISERQQLTSRAHGSAFQCSPSTATSSNLTIVSIPETPVQSLSTLSARLSISHPSSRAASPSLGLAESEDDGQAFIDSDFTTPPASTSNTGSTHRLRKPRVWNVVGLRPATSSAGKGKALDVPGTAGVAVRLITTSSSAPSAATTAAASSTNAIPNASKRRIGTAHDDLSLQLPRHRGIASVRRHSTSTSTTSPFTDPITTAATESNLDAQAPASAQQDSSRDDGLEKQMRGELVQRDSEFTDSIYAALKRGESADRVLAICNAYRNQGRQDAATPDSEPPYFSARGYTAVLTALAAIRQPGGPITSVLTTYNEMLERDVLPNLATYSIVIGALLERDAEIAEAVKRVQKRRRWIEWERQRLFALPQIGYGAHISLNRRSSALKAQEEELAALAKENNYASAIKLFRSAVVYNRHRSLRVRTYIALLEAAARRGDVAAAIEVWSHHESAYKAAVKQQSDSANANATATDSAATITAAEGEAESSNHSRPTVATRMYTLLIQAYANAKETSGVAEVLAEFLAQERRGLISDGRQAEQNERDALAAERTVIGLFAEVIQAYIGAGDSEAAMALLTQVAEQQNAGAQSEAGSLPPFTKVLITRAVFAMIAAGDRSSAVQLTQELASGEGLFATGLSHDERTRAVAQCTQYLLNDALATGNFEVLDKAVALLPRQTENEDVDAFVILNGETAALSATIARTLLLLATCTQSYPVATALGLLHAFDTPEVRQSSHMEMYGPAPLSALVQACAEANAPQDIIYVLSFFDQPSRARNITPLAVEAVREARSQVFASVKDYDEAVEITAMFERYGCLPSTKDALGLVRQYVSSGTASTWTPERIAMSIKIFEVPAAAVEAETLQGEDAREYDGALERFVADLASAHVAISTPQVERLMNALALRKGHEQAESILVNAFGKEAMAPLLSSAAPPTGSPILSEPGSETFAAPSETSTAPTSAAPTYRLDRKLSSIVDSHFGAKATSTPLAAYSALKQGLDKGVVPDPFVIGRLLQALARMGEEAKVRELYSLAHEIIVTLLPAERQLPAWIQVEDLMLIAACHLGHLEQAGMHRARVIEQGVAPSADAYATMISSTKDTTDDASVARELWDESQRYGVKPHLYLYNTIISKLSKARKAETALGFFQKMKAEGLRPSSVTYGAVINACVRVGDVESATTLFQEMQNMPNFKPRVPPYNTMMQMHLQTQPSRELVLHYYNQMIQANVSPSAHTYKLLLDAYGTLQPIDLDAMQKVFDNLCKDRRVDVQGTHWASLIHAYGNVAGQPEKAIEIFESIPLHPSTRSKDIEPVCWEAILNVLASAKMADRMEEYVTRMRQQHIRPTAYINNMLIRGYAAVDKLEKSREIFESMQDAVMGSGAMIRAELQAGNRSVASALCDRLEARMYPVAVTSRIRSLIDDPTSPSAGLRA</sequence>
<protein>
    <submittedName>
        <fullName evidence="1">Uncharacterized protein</fullName>
    </submittedName>
</protein>
<name>A0ACC2WZR7_9TREE</name>
<keyword evidence="2" id="KW-1185">Reference proteome</keyword>
<proteinExistence type="predicted"/>